<dbReference type="PROSITE" id="PS51340">
    <property type="entry name" value="MOSC"/>
    <property type="match status" value="1"/>
</dbReference>
<dbReference type="RefSeq" id="WP_035918751.1">
    <property type="nucleotide sequence ID" value="NZ_AVPJ01000019.1"/>
</dbReference>
<evidence type="ECO:0000313" key="3">
    <source>
        <dbReference type="Proteomes" id="UP000030002"/>
    </source>
</evidence>
<dbReference type="Gene3D" id="2.40.33.20">
    <property type="entry name" value="PK beta-barrel domain-like"/>
    <property type="match status" value="1"/>
</dbReference>
<evidence type="ECO:0000259" key="1">
    <source>
        <dbReference type="PROSITE" id="PS51340"/>
    </source>
</evidence>
<dbReference type="AlphaFoldDB" id="A0A0A0J156"/>
<dbReference type="Pfam" id="PF03473">
    <property type="entry name" value="MOSC"/>
    <property type="match status" value="1"/>
</dbReference>
<keyword evidence="3" id="KW-1185">Reference proteome</keyword>
<dbReference type="GO" id="GO:0030170">
    <property type="term" value="F:pyridoxal phosphate binding"/>
    <property type="evidence" value="ECO:0007669"/>
    <property type="project" value="InterPro"/>
</dbReference>
<dbReference type="EMBL" id="AVPJ01000019">
    <property type="protein sequence ID" value="KGN30429.1"/>
    <property type="molecule type" value="Genomic_DNA"/>
</dbReference>
<dbReference type="InterPro" id="IPR011037">
    <property type="entry name" value="Pyrv_Knase-like_insert_dom_sf"/>
</dbReference>
<gene>
    <name evidence="2" type="ORF">N802_07225</name>
</gene>
<evidence type="ECO:0000313" key="2">
    <source>
        <dbReference type="EMBL" id="KGN30429.1"/>
    </source>
</evidence>
<reference evidence="2 3" key="1">
    <citation type="submission" date="2013-08" db="EMBL/GenBank/DDBJ databases">
        <title>The genome sequence of Knoellia sinensis.</title>
        <authorList>
            <person name="Zhu W."/>
            <person name="Wang G."/>
        </authorList>
    </citation>
    <scope>NUCLEOTIDE SEQUENCE [LARGE SCALE GENOMIC DNA]</scope>
    <source>
        <strain evidence="2 3">KCTC 19936</strain>
    </source>
</reference>
<dbReference type="GO" id="GO:0003824">
    <property type="term" value="F:catalytic activity"/>
    <property type="evidence" value="ECO:0007669"/>
    <property type="project" value="InterPro"/>
</dbReference>
<dbReference type="SUPFAM" id="SSF50800">
    <property type="entry name" value="PK beta-barrel domain-like"/>
    <property type="match status" value="1"/>
</dbReference>
<dbReference type="OrthoDB" id="9786134at2"/>
<comment type="caution">
    <text evidence="2">The sequence shown here is derived from an EMBL/GenBank/DDBJ whole genome shotgun (WGS) entry which is preliminary data.</text>
</comment>
<organism evidence="2 3">
    <name type="scientific">Knoellia sinensis KCTC 19936</name>
    <dbReference type="NCBI Taxonomy" id="1385520"/>
    <lineage>
        <taxon>Bacteria</taxon>
        <taxon>Bacillati</taxon>
        <taxon>Actinomycetota</taxon>
        <taxon>Actinomycetes</taxon>
        <taxon>Micrococcales</taxon>
        <taxon>Intrasporangiaceae</taxon>
        <taxon>Knoellia</taxon>
    </lineage>
</organism>
<dbReference type="eggNOG" id="COG2258">
    <property type="taxonomic scope" value="Bacteria"/>
</dbReference>
<protein>
    <submittedName>
        <fullName evidence="2">Sulfurase</fullName>
    </submittedName>
</protein>
<dbReference type="PANTHER" id="PTHR30212">
    <property type="entry name" value="PROTEIN YIIM"/>
    <property type="match status" value="1"/>
</dbReference>
<dbReference type="GO" id="GO:0030151">
    <property type="term" value="F:molybdenum ion binding"/>
    <property type="evidence" value="ECO:0007669"/>
    <property type="project" value="InterPro"/>
</dbReference>
<dbReference type="InterPro" id="IPR052353">
    <property type="entry name" value="Benzoxazolinone_Detox_Enz"/>
</dbReference>
<dbReference type="InterPro" id="IPR005302">
    <property type="entry name" value="MoCF_Sase_C"/>
</dbReference>
<proteinExistence type="predicted"/>
<name>A0A0A0J156_9MICO</name>
<feature type="domain" description="MOSC" evidence="1">
    <location>
        <begin position="28"/>
        <end position="170"/>
    </location>
</feature>
<sequence>MAARVYSVNVGRPKSGLSKGLDSGIDKRPVDEITVFDPGPKGTGASGVEGDAVVDLRHHGGTTQAVYAVAREELDWWSVDLGRDLQPGAFGENLTTAGFDVDASVVGEQWRIGSSVVLTVTAPRVPCATFAKHMGVPGWVKAFTGRGRTGAYLAVAQPGTIRPGDPIQVEWRPGHGLTVPEVFRAWMGDRDLAREVLARRVMPASEHVKLEAKLARWDS</sequence>
<dbReference type="STRING" id="1385520.N802_07225"/>
<accession>A0A0A0J156</accession>
<dbReference type="Proteomes" id="UP000030002">
    <property type="component" value="Unassembled WGS sequence"/>
</dbReference>
<dbReference type="PANTHER" id="PTHR30212:SF2">
    <property type="entry name" value="PROTEIN YIIM"/>
    <property type="match status" value="1"/>
</dbReference>